<keyword evidence="3" id="KW-1185">Reference proteome</keyword>
<accession>A0ABN8ZJG3</accession>
<name>A0ABN8ZJG3_RANTA</name>
<evidence type="ECO:0000256" key="1">
    <source>
        <dbReference type="SAM" id="MobiDB-lite"/>
    </source>
</evidence>
<evidence type="ECO:0000313" key="3">
    <source>
        <dbReference type="Proteomes" id="UP001176941"/>
    </source>
</evidence>
<sequence length="157" mass="16397">MWQGALGSGAPCPFLSACMQVTSREKRSVGLHQAPCCLLHAPGAPLHSLQVFSPPSSPPHPVSASSLCLPLLPLFLPYLVLTRNASSCPCSAWPYIPPEPEKWAQNGCPGWASEGPHFKGTGKRSVSPSTDRSADVSPGRASAWGNSPVGHAGHLAV</sequence>
<dbReference type="Proteomes" id="UP001176941">
    <property type="component" value="Chromosome 4"/>
</dbReference>
<organism evidence="2 3">
    <name type="scientific">Rangifer tarandus platyrhynchus</name>
    <name type="common">Svalbard reindeer</name>
    <dbReference type="NCBI Taxonomy" id="3082113"/>
    <lineage>
        <taxon>Eukaryota</taxon>
        <taxon>Metazoa</taxon>
        <taxon>Chordata</taxon>
        <taxon>Craniata</taxon>
        <taxon>Vertebrata</taxon>
        <taxon>Euteleostomi</taxon>
        <taxon>Mammalia</taxon>
        <taxon>Eutheria</taxon>
        <taxon>Laurasiatheria</taxon>
        <taxon>Artiodactyla</taxon>
        <taxon>Ruminantia</taxon>
        <taxon>Pecora</taxon>
        <taxon>Cervidae</taxon>
        <taxon>Odocoileinae</taxon>
        <taxon>Rangifer</taxon>
    </lineage>
</organism>
<protein>
    <submittedName>
        <fullName evidence="2">Uncharacterized protein</fullName>
    </submittedName>
</protein>
<evidence type="ECO:0000313" key="2">
    <source>
        <dbReference type="EMBL" id="CAI9173904.1"/>
    </source>
</evidence>
<proteinExistence type="predicted"/>
<gene>
    <name evidence="2" type="ORF">MRATA1EN1_LOCUS22866</name>
</gene>
<feature type="region of interest" description="Disordered" evidence="1">
    <location>
        <begin position="119"/>
        <end position="157"/>
    </location>
</feature>
<reference evidence="2" key="1">
    <citation type="submission" date="2023-04" db="EMBL/GenBank/DDBJ databases">
        <authorList>
            <consortium name="ELIXIR-Norway"/>
        </authorList>
    </citation>
    <scope>NUCLEOTIDE SEQUENCE [LARGE SCALE GENOMIC DNA]</scope>
</reference>
<dbReference type="EMBL" id="OX459940">
    <property type="protein sequence ID" value="CAI9173904.1"/>
    <property type="molecule type" value="Genomic_DNA"/>
</dbReference>